<dbReference type="SUPFAM" id="SSF55486">
    <property type="entry name" value="Metalloproteases ('zincins'), catalytic domain"/>
    <property type="match status" value="1"/>
</dbReference>
<dbReference type="GO" id="GO:0008270">
    <property type="term" value="F:zinc ion binding"/>
    <property type="evidence" value="ECO:0007669"/>
    <property type="project" value="TreeGrafter"/>
</dbReference>
<evidence type="ECO:0000313" key="4">
    <source>
        <dbReference type="Proteomes" id="UP000835052"/>
    </source>
</evidence>
<organism evidence="3 4">
    <name type="scientific">Caenorhabditis auriculariae</name>
    <dbReference type="NCBI Taxonomy" id="2777116"/>
    <lineage>
        <taxon>Eukaryota</taxon>
        <taxon>Metazoa</taxon>
        <taxon>Ecdysozoa</taxon>
        <taxon>Nematoda</taxon>
        <taxon>Chromadorea</taxon>
        <taxon>Rhabditida</taxon>
        <taxon>Rhabditina</taxon>
        <taxon>Rhabditomorpha</taxon>
        <taxon>Rhabditoidea</taxon>
        <taxon>Rhabditidae</taxon>
        <taxon>Peloderinae</taxon>
        <taxon>Caenorhabditis</taxon>
    </lineage>
</organism>
<keyword evidence="1" id="KW-0472">Membrane</keyword>
<dbReference type="GO" id="GO:0070006">
    <property type="term" value="F:metalloaminopeptidase activity"/>
    <property type="evidence" value="ECO:0007669"/>
    <property type="project" value="TreeGrafter"/>
</dbReference>
<protein>
    <recommendedName>
        <fullName evidence="2">Aminopeptidase N-like N-terminal domain-containing protein</fullName>
    </recommendedName>
</protein>
<proteinExistence type="predicted"/>
<dbReference type="Pfam" id="PF17900">
    <property type="entry name" value="Peptidase_M1_N"/>
    <property type="match status" value="1"/>
</dbReference>
<feature type="domain" description="Aminopeptidase N-like N-terminal" evidence="2">
    <location>
        <begin position="95"/>
        <end position="283"/>
    </location>
</feature>
<feature type="transmembrane region" description="Helical" evidence="1">
    <location>
        <begin position="18"/>
        <end position="40"/>
    </location>
</feature>
<dbReference type="Proteomes" id="UP000835052">
    <property type="component" value="Unassembled WGS sequence"/>
</dbReference>
<dbReference type="GO" id="GO:0043171">
    <property type="term" value="P:peptide catabolic process"/>
    <property type="evidence" value="ECO:0007669"/>
    <property type="project" value="TreeGrafter"/>
</dbReference>
<dbReference type="GO" id="GO:0016020">
    <property type="term" value="C:membrane"/>
    <property type="evidence" value="ECO:0007669"/>
    <property type="project" value="TreeGrafter"/>
</dbReference>
<keyword evidence="1" id="KW-0812">Transmembrane</keyword>
<dbReference type="GO" id="GO:0006508">
    <property type="term" value="P:proteolysis"/>
    <property type="evidence" value="ECO:0007669"/>
    <property type="project" value="InterPro"/>
</dbReference>
<evidence type="ECO:0000313" key="3">
    <source>
        <dbReference type="EMBL" id="CAD6199048.1"/>
    </source>
</evidence>
<dbReference type="AlphaFoldDB" id="A0A8S1HSG6"/>
<keyword evidence="1" id="KW-1133">Transmembrane helix</keyword>
<dbReference type="PRINTS" id="PR00756">
    <property type="entry name" value="ALADIPTASE"/>
</dbReference>
<dbReference type="InterPro" id="IPR045357">
    <property type="entry name" value="Aminopeptidase_N-like_N"/>
</dbReference>
<sequence length="367" mass="41555">MRPYSVARDTSRTAATPLFLAVGLFSMILLLIYLLVYFPVATPRLATSPTPPTPKRQADEATQVDVAPATTDLYAFIDRVEHRRQIPMLHQPFLYAVRLKLYLPWKPNVTFGENDFALEGHLRMHFVSGGGSRILLHSVDQHIGDCSLLDEFGRSIGVKQVRREHSQLLDFELMHDMISGMNYTLDIPFRGHISQDKQDGIFASPYKHGEETRFLTATHLQTTEARSVFPCIDIPEVKAQYDVVVEHPTGTSAVSNMMENETSVDGNWTVTKFHRTPPMSTYLFALAVSDFPFLESHSSQGIRIRVYCDPLKIADSVLMLDSTGPLLDFFTDYFGIPYPLDKLGPFIFKIFDSDSKSCHLHITRRIP</sequence>
<gene>
    <name evidence="3" type="ORF">CAUJ_LOCUS14953</name>
</gene>
<evidence type="ECO:0000259" key="2">
    <source>
        <dbReference type="Pfam" id="PF17900"/>
    </source>
</evidence>
<dbReference type="InterPro" id="IPR050344">
    <property type="entry name" value="Peptidase_M1_aminopeptidases"/>
</dbReference>
<evidence type="ECO:0000256" key="1">
    <source>
        <dbReference type="SAM" id="Phobius"/>
    </source>
</evidence>
<dbReference type="OrthoDB" id="10031169at2759"/>
<comment type="caution">
    <text evidence="3">The sequence shown here is derived from an EMBL/GenBank/DDBJ whole genome shotgun (WGS) entry which is preliminary data.</text>
</comment>
<reference evidence="3" key="1">
    <citation type="submission" date="2020-10" db="EMBL/GenBank/DDBJ databases">
        <authorList>
            <person name="Kikuchi T."/>
        </authorList>
    </citation>
    <scope>NUCLEOTIDE SEQUENCE</scope>
    <source>
        <strain evidence="3">NKZ352</strain>
    </source>
</reference>
<dbReference type="InterPro" id="IPR042097">
    <property type="entry name" value="Aminopeptidase_N-like_N_sf"/>
</dbReference>
<name>A0A8S1HSG6_9PELO</name>
<dbReference type="GO" id="GO:0005615">
    <property type="term" value="C:extracellular space"/>
    <property type="evidence" value="ECO:0007669"/>
    <property type="project" value="TreeGrafter"/>
</dbReference>
<dbReference type="Gene3D" id="2.60.40.1730">
    <property type="entry name" value="tricorn interacting facor f3 domain"/>
    <property type="match status" value="1"/>
</dbReference>
<keyword evidence="4" id="KW-1185">Reference proteome</keyword>
<dbReference type="GO" id="GO:0042277">
    <property type="term" value="F:peptide binding"/>
    <property type="evidence" value="ECO:0007669"/>
    <property type="project" value="TreeGrafter"/>
</dbReference>
<dbReference type="PANTHER" id="PTHR11533:SF299">
    <property type="entry name" value="AMINOPEPTIDASE"/>
    <property type="match status" value="1"/>
</dbReference>
<dbReference type="InterPro" id="IPR001930">
    <property type="entry name" value="Peptidase_M1"/>
</dbReference>
<dbReference type="Gene3D" id="3.30.2010.30">
    <property type="match status" value="1"/>
</dbReference>
<dbReference type="GO" id="GO:0005737">
    <property type="term" value="C:cytoplasm"/>
    <property type="evidence" value="ECO:0007669"/>
    <property type="project" value="TreeGrafter"/>
</dbReference>
<dbReference type="SUPFAM" id="SSF63737">
    <property type="entry name" value="Leukotriene A4 hydrolase N-terminal domain"/>
    <property type="match status" value="1"/>
</dbReference>
<dbReference type="PANTHER" id="PTHR11533">
    <property type="entry name" value="PROTEASE M1 ZINC METALLOPROTEASE"/>
    <property type="match status" value="1"/>
</dbReference>
<accession>A0A8S1HSG6</accession>
<dbReference type="EMBL" id="CAJGYM010000151">
    <property type="protein sequence ID" value="CAD6199048.1"/>
    <property type="molecule type" value="Genomic_DNA"/>
</dbReference>